<reference evidence="7" key="1">
    <citation type="journal article" date="2023" name="Comput. Struct. Biotechnol. J.">
        <title>Discovery of a novel marine Bacteroidetes with a rich repertoire of carbohydrate-active enzymes.</title>
        <authorList>
            <person name="Chen B."/>
            <person name="Liu G."/>
            <person name="Chen Q."/>
            <person name="Wang H."/>
            <person name="Liu L."/>
            <person name="Tang K."/>
        </authorList>
    </citation>
    <scope>NUCLEOTIDE SEQUENCE</scope>
    <source>
        <strain evidence="7">TK19036</strain>
    </source>
</reference>
<organism evidence="7">
    <name type="scientific">Roseihalotalea indica</name>
    <dbReference type="NCBI Taxonomy" id="2867963"/>
    <lineage>
        <taxon>Bacteria</taxon>
        <taxon>Pseudomonadati</taxon>
        <taxon>Bacteroidota</taxon>
        <taxon>Cytophagia</taxon>
        <taxon>Cytophagales</taxon>
        <taxon>Catalimonadaceae</taxon>
        <taxon>Roseihalotalea</taxon>
    </lineage>
</organism>
<evidence type="ECO:0000256" key="3">
    <source>
        <dbReference type="ARBA" id="ARBA00022676"/>
    </source>
</evidence>
<sequence length="272" mass="30448">MNQQLQETLDFVSQYITQAPDAGIVLGTGLGRLAQQIEAEHTISYSDIPHFPVSTVETHEGKLIYGTLGTKKVLAMQGRFHFYEGYTMQQITYPIRLMHLLGIRTLYLSGASGAMNLSYEKGDLVLIGDHINLQTANPLTGPNMSEFGPRFPDMSDPYDDEMIHTAWQIAKEEGYRIHKGVYVAVTGPNLETRAEYRFLRKIGGDLVGMSTVPEVIVAKHQGMKVFATSIITDLGDPDNLEPVSVEEIIRVANEAEPKLTQLFYRMINEYSF</sequence>
<dbReference type="AlphaFoldDB" id="A0AA49GQY7"/>
<dbReference type="Pfam" id="PF01048">
    <property type="entry name" value="PNP_UDP_1"/>
    <property type="match status" value="1"/>
</dbReference>
<comment type="similarity">
    <text evidence="2 5">Belongs to the PNP/MTAP phosphorylase family.</text>
</comment>
<dbReference type="PANTHER" id="PTHR11904:SF9">
    <property type="entry name" value="PURINE NUCLEOSIDE PHOSPHORYLASE-RELATED"/>
    <property type="match status" value="1"/>
</dbReference>
<dbReference type="GO" id="GO:0005737">
    <property type="term" value="C:cytoplasm"/>
    <property type="evidence" value="ECO:0007669"/>
    <property type="project" value="TreeGrafter"/>
</dbReference>
<evidence type="ECO:0000256" key="2">
    <source>
        <dbReference type="ARBA" id="ARBA00006751"/>
    </source>
</evidence>
<dbReference type="NCBIfam" id="TIGR01697">
    <property type="entry name" value="PNPH-PUNA-XAPA"/>
    <property type="match status" value="1"/>
</dbReference>
<reference evidence="7" key="2">
    <citation type="journal article" date="2024" name="Antonie Van Leeuwenhoek">
        <title>Roseihalotalea indica gen. nov., sp. nov., a halophilic Bacteroidetes from mesopelagic Southwest Indian Ocean with higher carbohydrate metabolic potential.</title>
        <authorList>
            <person name="Chen B."/>
            <person name="Zhang M."/>
            <person name="Lin D."/>
            <person name="Ye J."/>
            <person name="Tang K."/>
        </authorList>
    </citation>
    <scope>NUCLEOTIDE SEQUENCE</scope>
    <source>
        <strain evidence="7">TK19036</strain>
    </source>
</reference>
<dbReference type="InterPro" id="IPR035994">
    <property type="entry name" value="Nucleoside_phosphorylase_sf"/>
</dbReference>
<feature type="domain" description="Nucleoside phosphorylase" evidence="6">
    <location>
        <begin position="22"/>
        <end position="267"/>
    </location>
</feature>
<dbReference type="PIRSF" id="PIRSF000477">
    <property type="entry name" value="PurNPase"/>
    <property type="match status" value="1"/>
</dbReference>
<dbReference type="EC" id="2.4.2.1" evidence="5"/>
<dbReference type="EMBL" id="CP120682">
    <property type="protein sequence ID" value="WKN36736.1"/>
    <property type="molecule type" value="Genomic_DNA"/>
</dbReference>
<accession>A0AA49GQY7</accession>
<evidence type="ECO:0000256" key="4">
    <source>
        <dbReference type="ARBA" id="ARBA00022679"/>
    </source>
</evidence>
<dbReference type="GO" id="GO:0009116">
    <property type="term" value="P:nucleoside metabolic process"/>
    <property type="evidence" value="ECO:0007669"/>
    <property type="project" value="InterPro"/>
</dbReference>
<dbReference type="SUPFAM" id="SSF53167">
    <property type="entry name" value="Purine and uridine phosphorylases"/>
    <property type="match status" value="1"/>
</dbReference>
<gene>
    <name evidence="7" type="ORF">K4G66_30695</name>
</gene>
<dbReference type="NCBIfam" id="TIGR01700">
    <property type="entry name" value="PNPH"/>
    <property type="match status" value="1"/>
</dbReference>
<evidence type="ECO:0000256" key="5">
    <source>
        <dbReference type="PIRNR" id="PIRNR000477"/>
    </source>
</evidence>
<dbReference type="Gene3D" id="3.40.50.1580">
    <property type="entry name" value="Nucleoside phosphorylase domain"/>
    <property type="match status" value="1"/>
</dbReference>
<proteinExistence type="inferred from homology"/>
<comment type="pathway">
    <text evidence="1 5">Purine metabolism; purine nucleoside salvage.</text>
</comment>
<evidence type="ECO:0000256" key="1">
    <source>
        <dbReference type="ARBA" id="ARBA00005058"/>
    </source>
</evidence>
<keyword evidence="3 5" id="KW-0328">Glycosyltransferase</keyword>
<evidence type="ECO:0000259" key="6">
    <source>
        <dbReference type="Pfam" id="PF01048"/>
    </source>
</evidence>
<dbReference type="PANTHER" id="PTHR11904">
    <property type="entry name" value="METHYLTHIOADENOSINE/PURINE NUCLEOSIDE PHOSPHORYLASE"/>
    <property type="match status" value="1"/>
</dbReference>
<keyword evidence="4 5" id="KW-0808">Transferase</keyword>
<comment type="function">
    <text evidence="5">The purine nucleoside phosphorylases catalyze the phosphorolytic breakdown of the N-glycosidic bond in the beta-(deoxy)ribonucleoside molecules, with the formation of the corresponding free purine bases and pentose-1-phosphate.</text>
</comment>
<dbReference type="InterPro" id="IPR011270">
    <property type="entry name" value="Pur_Nuc_Pase_Ino/Guo-sp"/>
</dbReference>
<evidence type="ECO:0000313" key="7">
    <source>
        <dbReference type="EMBL" id="WKN36736.1"/>
    </source>
</evidence>
<dbReference type="InterPro" id="IPR000845">
    <property type="entry name" value="Nucleoside_phosphorylase_d"/>
</dbReference>
<dbReference type="GO" id="GO:0004731">
    <property type="term" value="F:purine-nucleoside phosphorylase activity"/>
    <property type="evidence" value="ECO:0007669"/>
    <property type="project" value="UniProtKB-EC"/>
</dbReference>
<dbReference type="InterPro" id="IPR011268">
    <property type="entry name" value="Purine_phosphorylase"/>
</dbReference>
<dbReference type="CDD" id="cd09009">
    <property type="entry name" value="PNP-EcPNPII_like"/>
    <property type="match status" value="1"/>
</dbReference>
<protein>
    <recommendedName>
        <fullName evidence="5">Purine nucleoside phosphorylase</fullName>
        <ecNumber evidence="5">2.4.2.1</ecNumber>
    </recommendedName>
    <alternativeName>
        <fullName evidence="5">Inosine-guanosine phosphorylase</fullName>
    </alternativeName>
</protein>
<name>A0AA49GQY7_9BACT</name>
<dbReference type="NCBIfam" id="NF006054">
    <property type="entry name" value="PRK08202.1"/>
    <property type="match status" value="1"/>
</dbReference>